<organism evidence="2 3">
    <name type="scientific">Pseudozyma antarctica (strain T-34)</name>
    <name type="common">Yeast</name>
    <name type="synonym">Candida antarctica</name>
    <dbReference type="NCBI Taxonomy" id="1151754"/>
    <lineage>
        <taxon>Eukaryota</taxon>
        <taxon>Fungi</taxon>
        <taxon>Dikarya</taxon>
        <taxon>Basidiomycota</taxon>
        <taxon>Ustilaginomycotina</taxon>
        <taxon>Ustilaginomycetes</taxon>
        <taxon>Ustilaginales</taxon>
        <taxon>Ustilaginaceae</taxon>
        <taxon>Moesziomyces</taxon>
    </lineage>
</organism>
<evidence type="ECO:0000256" key="1">
    <source>
        <dbReference type="SAM" id="MobiDB-lite"/>
    </source>
</evidence>
<accession>M9LSQ7</accession>
<sequence length="196" mass="21410">MVATPSLNMALRRAAATRASLASASASARSLHTTRTVRAGASSSSSSAAAADEEYPSEGFGAPIWRYTFLGAIAAFGLYRISTLHADPHPSRASSSGRSAPGNESEDDLHVEGQKPWLTRYIEHWTTPSSVWKERNARHLELVKEKAEERLLFQDAERPPVHRLRYTQIFEQASPHGIGAGSQVDLSDLKIKRASE</sequence>
<dbReference type="Proteomes" id="UP000011976">
    <property type="component" value="Unassembled WGS sequence"/>
</dbReference>
<evidence type="ECO:0000313" key="3">
    <source>
        <dbReference type="Proteomes" id="UP000011976"/>
    </source>
</evidence>
<feature type="region of interest" description="Disordered" evidence="1">
    <location>
        <begin position="32"/>
        <end position="52"/>
    </location>
</feature>
<dbReference type="GO" id="GO:0005739">
    <property type="term" value="C:mitochondrion"/>
    <property type="evidence" value="ECO:0007669"/>
    <property type="project" value="InterPro"/>
</dbReference>
<dbReference type="EMBL" id="DF196768">
    <property type="protein sequence ID" value="GAC71319.1"/>
    <property type="molecule type" value="Genomic_DNA"/>
</dbReference>
<gene>
    <name evidence="2" type="ORF">PANT_2d00052</name>
</gene>
<feature type="compositionally biased region" description="Low complexity" evidence="1">
    <location>
        <begin position="32"/>
        <end position="50"/>
    </location>
</feature>
<dbReference type="STRING" id="1151754.M9LSQ7"/>
<reference evidence="3" key="1">
    <citation type="journal article" date="2013" name="Genome Announc.">
        <title>Genome sequence of the basidiomycetous yeast Pseudozyma antarctica T-34, a producer of the glycolipid biosurfactants mannosylerythritol lipids.</title>
        <authorList>
            <person name="Morita T."/>
            <person name="Koike H."/>
            <person name="Koyama Y."/>
            <person name="Hagiwara H."/>
            <person name="Ito E."/>
            <person name="Fukuoka T."/>
            <person name="Imura T."/>
            <person name="Machida M."/>
            <person name="Kitamoto D."/>
        </authorList>
    </citation>
    <scope>NUCLEOTIDE SEQUENCE [LARGE SCALE GENOMIC DNA]</scope>
    <source>
        <strain evidence="3">T-34</strain>
    </source>
</reference>
<protein>
    <submittedName>
        <fullName evidence="2">Uncharacterized protein</fullName>
    </submittedName>
</protein>
<dbReference type="PANTHER" id="PTHR42100">
    <property type="entry name" value="OXIDOREDUCTASE 178 KDA SUBUNIT, PUTATIVE (AFU_ORTHOLOGUE AFUA_8G04320)-RELATED"/>
    <property type="match status" value="1"/>
</dbReference>
<evidence type="ECO:0000313" key="2">
    <source>
        <dbReference type="EMBL" id="GAC71319.1"/>
    </source>
</evidence>
<name>M9LSQ7_PSEA3</name>
<dbReference type="AlphaFoldDB" id="M9LSQ7"/>
<feature type="compositionally biased region" description="Low complexity" evidence="1">
    <location>
        <begin position="91"/>
        <end position="102"/>
    </location>
</feature>
<dbReference type="OrthoDB" id="2120038at2759"/>
<dbReference type="PANTHER" id="PTHR42100:SF1">
    <property type="entry name" value="OXIDOREDUCTASE 178 KDA SUBUNIT, PUTATIVE (AFU_ORTHOLOGUE AFUA_8G04320)-RELATED"/>
    <property type="match status" value="1"/>
</dbReference>
<proteinExistence type="predicted"/>
<dbReference type="InterPro" id="IPR034444">
    <property type="entry name" value="Nuo17.8"/>
</dbReference>
<feature type="region of interest" description="Disordered" evidence="1">
    <location>
        <begin position="88"/>
        <end position="112"/>
    </location>
</feature>